<dbReference type="InterPro" id="IPR013258">
    <property type="entry name" value="Striatin_N"/>
</dbReference>
<dbReference type="Gene3D" id="1.20.5.300">
    <property type="match status" value="1"/>
</dbReference>
<reference evidence="12 13" key="2">
    <citation type="submission" date="2018-11" db="EMBL/GenBank/DDBJ databases">
        <authorList>
            <consortium name="Pathogen Informatics"/>
        </authorList>
    </citation>
    <scope>NUCLEOTIDE SEQUENCE [LARGE SCALE GENOMIC DNA]</scope>
</reference>
<dbReference type="OrthoDB" id="727118at2759"/>
<keyword evidence="5 9" id="KW-0853">WD repeat</keyword>
<feature type="repeat" description="WD" evidence="9">
    <location>
        <begin position="452"/>
        <end position="485"/>
    </location>
</feature>
<evidence type="ECO:0000256" key="7">
    <source>
        <dbReference type="ARBA" id="ARBA00022860"/>
    </source>
</evidence>
<keyword evidence="6" id="KW-0677">Repeat</keyword>
<evidence type="ECO:0000259" key="11">
    <source>
        <dbReference type="Pfam" id="PF08232"/>
    </source>
</evidence>
<proteinExistence type="inferred from homology"/>
<dbReference type="SMART" id="SM00320">
    <property type="entry name" value="WD40"/>
    <property type="match status" value="7"/>
</dbReference>
<keyword evidence="7" id="KW-0112">Calmodulin-binding</keyword>
<dbReference type="FunFam" id="1.20.5.300:FF:000001">
    <property type="entry name" value="striatin isoform X1"/>
    <property type="match status" value="1"/>
</dbReference>
<evidence type="ECO:0000256" key="8">
    <source>
        <dbReference type="ARBA" id="ARBA00023054"/>
    </source>
</evidence>
<dbReference type="WBParaSite" id="TCLT_0000131001-mRNA-1">
    <property type="protein sequence ID" value="TCLT_0000131001-mRNA-1"/>
    <property type="gene ID" value="TCLT_0000131001"/>
</dbReference>
<dbReference type="PANTHER" id="PTHR15653">
    <property type="entry name" value="STRIATIN"/>
    <property type="match status" value="1"/>
</dbReference>
<protein>
    <submittedName>
        <fullName evidence="14">WD_REPEATS_REGION domain-containing protein</fullName>
    </submittedName>
</protein>
<feature type="domain" description="Striatin N-terminal" evidence="11">
    <location>
        <begin position="36"/>
        <end position="170"/>
    </location>
</feature>
<organism evidence="14">
    <name type="scientific">Thelazia callipaeda</name>
    <name type="common">Oriental eyeworm</name>
    <name type="synonym">Parasitic nematode</name>
    <dbReference type="NCBI Taxonomy" id="103827"/>
    <lineage>
        <taxon>Eukaryota</taxon>
        <taxon>Metazoa</taxon>
        <taxon>Ecdysozoa</taxon>
        <taxon>Nematoda</taxon>
        <taxon>Chromadorea</taxon>
        <taxon>Rhabditida</taxon>
        <taxon>Spirurina</taxon>
        <taxon>Spiruromorpha</taxon>
        <taxon>Thelazioidea</taxon>
        <taxon>Thelaziidae</taxon>
        <taxon>Thelazia</taxon>
    </lineage>
</organism>
<dbReference type="STRING" id="103827.A0A158RAZ5"/>
<keyword evidence="8" id="KW-0175">Coiled coil</keyword>
<feature type="compositionally biased region" description="Polar residues" evidence="10">
    <location>
        <begin position="307"/>
        <end position="320"/>
    </location>
</feature>
<dbReference type="OMA" id="KTDLMRR"/>
<dbReference type="PROSITE" id="PS50082">
    <property type="entry name" value="WD_REPEATS_2"/>
    <property type="match status" value="4"/>
</dbReference>
<gene>
    <name evidence="12" type="ORF">TCLT_LOCUS1311</name>
</gene>
<accession>A0A158RAZ5</accession>
<dbReference type="GO" id="GO:0005737">
    <property type="term" value="C:cytoplasm"/>
    <property type="evidence" value="ECO:0007669"/>
    <property type="project" value="UniProtKB-SubCell"/>
</dbReference>
<feature type="repeat" description="WD" evidence="9">
    <location>
        <begin position="638"/>
        <end position="679"/>
    </location>
</feature>
<evidence type="ECO:0000256" key="4">
    <source>
        <dbReference type="ARBA" id="ARBA00022553"/>
    </source>
</evidence>
<evidence type="ECO:0000256" key="10">
    <source>
        <dbReference type="SAM" id="MobiDB-lite"/>
    </source>
</evidence>
<dbReference type="InterPro" id="IPR001680">
    <property type="entry name" value="WD40_rpt"/>
</dbReference>
<dbReference type="InterPro" id="IPR036322">
    <property type="entry name" value="WD40_repeat_dom_sf"/>
</dbReference>
<dbReference type="InterPro" id="IPR020472">
    <property type="entry name" value="WD40_PAC1"/>
</dbReference>
<feature type="region of interest" description="Disordered" evidence="10">
    <location>
        <begin position="1"/>
        <end position="27"/>
    </location>
</feature>
<dbReference type="EMBL" id="UYYF01000157">
    <property type="protein sequence ID" value="VDM96680.1"/>
    <property type="molecule type" value="Genomic_DNA"/>
</dbReference>
<comment type="similarity">
    <text evidence="2">Belongs to the WD repeat striatin family.</text>
</comment>
<feature type="region of interest" description="Disordered" evidence="10">
    <location>
        <begin position="293"/>
        <end position="327"/>
    </location>
</feature>
<dbReference type="SUPFAM" id="SSF50978">
    <property type="entry name" value="WD40 repeat-like"/>
    <property type="match status" value="1"/>
</dbReference>
<evidence type="ECO:0000313" key="12">
    <source>
        <dbReference type="EMBL" id="VDM96680.1"/>
    </source>
</evidence>
<feature type="repeat" description="WD" evidence="9">
    <location>
        <begin position="388"/>
        <end position="421"/>
    </location>
</feature>
<evidence type="ECO:0000256" key="9">
    <source>
        <dbReference type="PROSITE-ProRule" id="PRU00221"/>
    </source>
</evidence>
<evidence type="ECO:0000256" key="2">
    <source>
        <dbReference type="ARBA" id="ARBA00009616"/>
    </source>
</evidence>
<feature type="region of interest" description="Disordered" evidence="10">
    <location>
        <begin position="228"/>
        <end position="251"/>
    </location>
</feature>
<dbReference type="FunFam" id="2.130.10.10:FF:000498">
    <property type="entry name" value="Striatin 3"/>
    <property type="match status" value="1"/>
</dbReference>
<evidence type="ECO:0000313" key="14">
    <source>
        <dbReference type="WBParaSite" id="TCLT_0000131001-mRNA-1"/>
    </source>
</evidence>
<dbReference type="InterPro" id="IPR051488">
    <property type="entry name" value="WD_repeat_striatin"/>
</dbReference>
<dbReference type="PRINTS" id="PR00320">
    <property type="entry name" value="GPROTEINBRPT"/>
</dbReference>
<dbReference type="GO" id="GO:0005516">
    <property type="term" value="F:calmodulin binding"/>
    <property type="evidence" value="ECO:0007669"/>
    <property type="project" value="UniProtKB-KW"/>
</dbReference>
<dbReference type="InterPro" id="IPR015943">
    <property type="entry name" value="WD40/YVTN_repeat-like_dom_sf"/>
</dbReference>
<evidence type="ECO:0000313" key="13">
    <source>
        <dbReference type="Proteomes" id="UP000276776"/>
    </source>
</evidence>
<comment type="subcellular location">
    <subcellularLocation>
        <location evidence="1">Cytoplasm</location>
    </subcellularLocation>
</comment>
<dbReference type="Pfam" id="PF00400">
    <property type="entry name" value="WD40"/>
    <property type="match status" value="5"/>
</dbReference>
<feature type="repeat" description="WD" evidence="9">
    <location>
        <begin position="505"/>
        <end position="546"/>
    </location>
</feature>
<name>A0A158RAZ5_THECL</name>
<feature type="region of interest" description="Disordered" evidence="10">
    <location>
        <begin position="108"/>
        <end position="128"/>
    </location>
</feature>
<reference evidence="14" key="1">
    <citation type="submission" date="2016-04" db="UniProtKB">
        <authorList>
            <consortium name="WormBaseParasite"/>
        </authorList>
    </citation>
    <scope>IDENTIFICATION</scope>
</reference>
<dbReference type="PANTHER" id="PTHR15653:SF0">
    <property type="entry name" value="CONNECTOR OF KINASE TO AP-1, ISOFORM E"/>
    <property type="match status" value="1"/>
</dbReference>
<dbReference type="InterPro" id="IPR019775">
    <property type="entry name" value="WD40_repeat_CS"/>
</dbReference>
<sequence length="728" mass="81300">MNEVMNSAEYPVLETQQDSNIVDGSGHEQTRKAPYTMHGVLHYLQHEWSRYEMDRAEWEMERAELQARISFLHGERTGQENLKADLVRRIKMLEYSLKQERAKNYRLTHNGQEYPEGEMSSDDAAGAESMEQVSLDVDAYASQYDKTNNFRNARALLRQYLKEIGYSEAILDVRSFRAKNLFGLKCNSDRPGDSNSPYRQSAAKAFHDTDRAVMEAAHYLQKTKGDNVLTLGSDESDSEDDGKGRKKNALDSETIDALGEFSFLNEKTGSTKKRLEGSGEWSINQHAIDQMKERFRSEQERKRSNSHGDSLSGKGSSQHAMGSEDLKKEPFTDDIKQFFGSKGRREFLDISSSFGIEDETNIDIKDDFIAISPDEDITSIRWNLKFTLRSHFDSIRAMQFHPVEPVLITASEDSTAKLWNLGGGSMKVDLKGNQISPHSSSTITELEPTYTFRGHNGPILSMDMSPTGDMCYTGGFDGLVCCWSVPSVNNDIYEPYDSKVLSEKLRGHSNAIWSIAFHSSDNRLVSASADGTIKLWEPGNTEALIKSFGPPLPNLRPTSVDFVSTEPQQLLAAYNSSYASIIDLETGCNILSFDFAGEDAGTVTKILSHPTMSVSLTASNDRKIRYFDNNTGKIIHGTVAHVEAISCLAIDPNGLYLLSGSHDGSLRLWNMEKRVCLQEISAHRKKFDSAVMSVAFHPSRPLIGSAGADALAKVFSSQKYLHDYNSES</sequence>
<evidence type="ECO:0000256" key="5">
    <source>
        <dbReference type="ARBA" id="ARBA00022574"/>
    </source>
</evidence>
<keyword evidence="3" id="KW-0963">Cytoplasm</keyword>
<dbReference type="AlphaFoldDB" id="A0A158RAZ5"/>
<feature type="compositionally biased region" description="Basic and acidic residues" evidence="10">
    <location>
        <begin position="293"/>
        <end position="303"/>
    </location>
</feature>
<dbReference type="PROSITE" id="PS00678">
    <property type="entry name" value="WD_REPEATS_1"/>
    <property type="match status" value="2"/>
</dbReference>
<evidence type="ECO:0000256" key="1">
    <source>
        <dbReference type="ARBA" id="ARBA00004496"/>
    </source>
</evidence>
<dbReference type="Pfam" id="PF08232">
    <property type="entry name" value="Striatin"/>
    <property type="match status" value="1"/>
</dbReference>
<dbReference type="PROSITE" id="PS50294">
    <property type="entry name" value="WD_REPEATS_REGION"/>
    <property type="match status" value="4"/>
</dbReference>
<dbReference type="CDD" id="cd00200">
    <property type="entry name" value="WD40"/>
    <property type="match status" value="1"/>
</dbReference>
<evidence type="ECO:0000256" key="3">
    <source>
        <dbReference type="ARBA" id="ARBA00022490"/>
    </source>
</evidence>
<keyword evidence="4" id="KW-0597">Phosphoprotein</keyword>
<keyword evidence="13" id="KW-1185">Reference proteome</keyword>
<dbReference type="Proteomes" id="UP000276776">
    <property type="component" value="Unassembled WGS sequence"/>
</dbReference>
<dbReference type="Gene3D" id="2.130.10.10">
    <property type="entry name" value="YVTN repeat-like/Quinoprotein amine dehydrogenase"/>
    <property type="match status" value="2"/>
</dbReference>
<evidence type="ECO:0000256" key="6">
    <source>
        <dbReference type="ARBA" id="ARBA00022737"/>
    </source>
</evidence>